<sequence>MNAITRPDATQHAAGAARLVCSHCGSDEVRKVSLMYEQATSNLNFRALSLNDEGGAAYTAGSGSLQNLMGGRIAPPSPPEVPVKPRFPVISLTLVILSFFQLAGPMSADAWLTFAFLAPLPLFFLGRYLVRAARFAAYAPRYAEAIYPDYQKRQDLWARSWICMRCGELLERH</sequence>
<dbReference type="AlphaFoldDB" id="A0A1J5PRJ4"/>
<keyword evidence="1" id="KW-0472">Membrane</keyword>
<accession>A0A1J5PRJ4</accession>
<name>A0A1J5PRJ4_9ZZZZ</name>
<keyword evidence="1" id="KW-0812">Transmembrane</keyword>
<evidence type="ECO:0000313" key="2">
    <source>
        <dbReference type="EMBL" id="OIQ74105.1"/>
    </source>
</evidence>
<evidence type="ECO:0000256" key="1">
    <source>
        <dbReference type="SAM" id="Phobius"/>
    </source>
</evidence>
<comment type="caution">
    <text evidence="2">The sequence shown here is derived from an EMBL/GenBank/DDBJ whole genome shotgun (WGS) entry which is preliminary data.</text>
</comment>
<dbReference type="EMBL" id="MLJW01002622">
    <property type="protein sequence ID" value="OIQ74105.1"/>
    <property type="molecule type" value="Genomic_DNA"/>
</dbReference>
<feature type="transmembrane region" description="Helical" evidence="1">
    <location>
        <begin position="87"/>
        <end position="104"/>
    </location>
</feature>
<proteinExistence type="predicted"/>
<gene>
    <name evidence="2" type="ORF">GALL_442560</name>
</gene>
<protein>
    <submittedName>
        <fullName evidence="2">Uncharacterized protein</fullName>
    </submittedName>
</protein>
<organism evidence="2">
    <name type="scientific">mine drainage metagenome</name>
    <dbReference type="NCBI Taxonomy" id="410659"/>
    <lineage>
        <taxon>unclassified sequences</taxon>
        <taxon>metagenomes</taxon>
        <taxon>ecological metagenomes</taxon>
    </lineage>
</organism>
<reference evidence="2" key="1">
    <citation type="submission" date="2016-10" db="EMBL/GenBank/DDBJ databases">
        <title>Sequence of Gallionella enrichment culture.</title>
        <authorList>
            <person name="Poehlein A."/>
            <person name="Muehling M."/>
            <person name="Daniel R."/>
        </authorList>
    </citation>
    <scope>NUCLEOTIDE SEQUENCE</scope>
</reference>
<feature type="transmembrane region" description="Helical" evidence="1">
    <location>
        <begin position="110"/>
        <end position="130"/>
    </location>
</feature>
<keyword evidence="1" id="KW-1133">Transmembrane helix</keyword>